<keyword evidence="1" id="KW-0175">Coiled coil</keyword>
<dbReference type="GO" id="GO:0051607">
    <property type="term" value="P:defense response to virus"/>
    <property type="evidence" value="ECO:0007669"/>
    <property type="project" value="InterPro"/>
</dbReference>
<evidence type="ECO:0000259" key="6">
    <source>
        <dbReference type="Pfam" id="PF03470"/>
    </source>
</evidence>
<dbReference type="Gramene" id="Kaladp0048s0680.4.v1.1">
    <property type="protein sequence ID" value="Kaladp0048s0680.4.v1.1"/>
    <property type="gene ID" value="Kaladp0048s0680.v1.1"/>
</dbReference>
<feature type="compositionally biased region" description="Acidic residues" evidence="4">
    <location>
        <begin position="162"/>
        <end position="189"/>
    </location>
</feature>
<dbReference type="Gramene" id="Kaladp0048s0680.3.v1.1">
    <property type="protein sequence ID" value="Kaladp0048s0680.3.v1.1"/>
    <property type="gene ID" value="Kaladp0048s0680.v1.1"/>
</dbReference>
<dbReference type="OMA" id="DWYNLQP"/>
<dbReference type="CDD" id="cd12266">
    <property type="entry name" value="RRM_like_XS"/>
    <property type="match status" value="1"/>
</dbReference>
<dbReference type="GO" id="GO:0031047">
    <property type="term" value="P:regulatory ncRNA-mediated gene silencing"/>
    <property type="evidence" value="ECO:0007669"/>
    <property type="project" value="UniProtKB-KW"/>
</dbReference>
<feature type="domain" description="Zinc finger-XS" evidence="6">
    <location>
        <begin position="229"/>
        <end position="267"/>
    </location>
</feature>
<name>A0A7N0TZI6_KALFE</name>
<feature type="region of interest" description="Disordered" evidence="4">
    <location>
        <begin position="1"/>
        <end position="28"/>
    </location>
</feature>
<dbReference type="EnsemblPlants" id="Kaladp0048s0680.1.v1.1">
    <property type="protein sequence ID" value="Kaladp0048s0680.1.v1.1"/>
    <property type="gene ID" value="Kaladp0048s0680.v1.1"/>
</dbReference>
<reference evidence="7" key="1">
    <citation type="submission" date="2021-01" db="UniProtKB">
        <authorList>
            <consortium name="EnsemblPlants"/>
        </authorList>
    </citation>
    <scope>IDENTIFICATION</scope>
</reference>
<dbReference type="AlphaFoldDB" id="A0A7N0TZI6"/>
<dbReference type="Pfam" id="PF03470">
    <property type="entry name" value="zf-XS"/>
    <property type="match status" value="1"/>
</dbReference>
<dbReference type="Pfam" id="PF03468">
    <property type="entry name" value="XS"/>
    <property type="match status" value="1"/>
</dbReference>
<dbReference type="InterPro" id="IPR005380">
    <property type="entry name" value="XS_domain"/>
</dbReference>
<comment type="similarity">
    <text evidence="3">Belongs to the SGS3 family.</text>
</comment>
<feature type="compositionally biased region" description="Low complexity" evidence="4">
    <location>
        <begin position="1"/>
        <end position="16"/>
    </location>
</feature>
<evidence type="ECO:0000256" key="1">
    <source>
        <dbReference type="ARBA" id="ARBA00023054"/>
    </source>
</evidence>
<feature type="compositionally biased region" description="Polar residues" evidence="4">
    <location>
        <begin position="101"/>
        <end position="113"/>
    </location>
</feature>
<dbReference type="EnsemblPlants" id="Kaladp0048s0680.2.v1.1">
    <property type="protein sequence ID" value="Kaladp0048s0680.2.v1.1"/>
    <property type="gene ID" value="Kaladp0048s0680.v1.1"/>
</dbReference>
<dbReference type="PANTHER" id="PTHR46602">
    <property type="entry name" value="PROTEIN SUPPRESSOR OF GENE SILENCING 3"/>
    <property type="match status" value="1"/>
</dbReference>
<evidence type="ECO:0000313" key="8">
    <source>
        <dbReference type="Proteomes" id="UP000594263"/>
    </source>
</evidence>
<protein>
    <submittedName>
        <fullName evidence="7">Uncharacterized protein</fullName>
    </submittedName>
</protein>
<evidence type="ECO:0000313" key="7">
    <source>
        <dbReference type="EnsemblPlants" id="Kaladp0048s0680.4.v1.1"/>
    </source>
</evidence>
<dbReference type="InterPro" id="IPR044287">
    <property type="entry name" value="SGS3"/>
</dbReference>
<dbReference type="Proteomes" id="UP000594263">
    <property type="component" value="Unplaced"/>
</dbReference>
<evidence type="ECO:0000256" key="4">
    <source>
        <dbReference type="SAM" id="MobiDB-lite"/>
    </source>
</evidence>
<sequence>MSSKKGFSYGSGSASSKGKKVAEVEQLSHSVSDMKFDSVADGDWEVYSKKPKGRAVAGSTVNNRGPQKSAALGNNGWGNRTGSAWPSVPVDPRWPAGRGNGRTQPPNQTSPTNYRAAAVQAPLKNGWNWASVAGSGTSKESSNPGNYGSAPHVDQSGVKNGEEEEDDDDDEDTALDDSEDDPASDEFDSDASQKSHETRKKNRWFKKFFDSLDGLTQEEVNEPGRQWHCPACQGGPGAIDWFRGLQPLMTHAKTKGAKRVKLHREFADLLDEELYRRGTTAYPSGEQFGKWKGLTQKTPDHEIIWPPMVVVMNTQLELDENDKWIGMGNQELLDYFQEYKAVKARHSYGPQGHRGMSVLIFEGTAVGYTEAERLHKHFEAEGTDRESWDRRRVLFYPGGRRQLYGFLATKEDLDAFNRHCQGKVKLRFEMRSHHEMVTIPLQQMSEDNQQLIYLKHKVAKEQRHSKALEESFDIVTAKLRQTMEENRIVRQRTKWQHEEYREEMDSQEAFYKEQMKIIHEARDAREDKFEMEQQEKREKVKQLNAFPSLKEDSKARELRIEEFIKSQDSEMQEFVAERDRLGKVYEARIIEMKRRHWEEEMQLEKEYDAELSALMDKYPSKG</sequence>
<organism evidence="7 8">
    <name type="scientific">Kalanchoe fedtschenkoi</name>
    <name type="common">Lavender scallops</name>
    <name type="synonym">South American air plant</name>
    <dbReference type="NCBI Taxonomy" id="63787"/>
    <lineage>
        <taxon>Eukaryota</taxon>
        <taxon>Viridiplantae</taxon>
        <taxon>Streptophyta</taxon>
        <taxon>Embryophyta</taxon>
        <taxon>Tracheophyta</taxon>
        <taxon>Spermatophyta</taxon>
        <taxon>Magnoliopsida</taxon>
        <taxon>eudicotyledons</taxon>
        <taxon>Gunneridae</taxon>
        <taxon>Pentapetalae</taxon>
        <taxon>Saxifragales</taxon>
        <taxon>Crassulaceae</taxon>
        <taxon>Kalanchoe</taxon>
    </lineage>
</organism>
<dbReference type="Gene3D" id="3.30.70.2890">
    <property type="entry name" value="XS domain"/>
    <property type="match status" value="1"/>
</dbReference>
<keyword evidence="2" id="KW-0943">RNA-mediated gene silencing</keyword>
<feature type="region of interest" description="Disordered" evidence="4">
    <location>
        <begin position="48"/>
        <end position="197"/>
    </location>
</feature>
<accession>A0A7N0TZI6</accession>
<proteinExistence type="inferred from homology"/>
<dbReference type="Gramene" id="Kaladp0048s0680.2.v1.1">
    <property type="protein sequence ID" value="Kaladp0048s0680.2.v1.1"/>
    <property type="gene ID" value="Kaladp0048s0680.v1.1"/>
</dbReference>
<evidence type="ECO:0000256" key="2">
    <source>
        <dbReference type="ARBA" id="ARBA00023158"/>
    </source>
</evidence>
<dbReference type="Gramene" id="Kaladp0048s0680.1.v1.1">
    <property type="protein sequence ID" value="Kaladp0048s0680.1.v1.1"/>
    <property type="gene ID" value="Kaladp0048s0680.v1.1"/>
</dbReference>
<dbReference type="InterPro" id="IPR005381">
    <property type="entry name" value="Znf-XS_domain"/>
</dbReference>
<dbReference type="EnsemblPlants" id="Kaladp0048s0680.4.v1.1">
    <property type="protein sequence ID" value="Kaladp0048s0680.4.v1.1"/>
    <property type="gene ID" value="Kaladp0048s0680.v1.1"/>
</dbReference>
<keyword evidence="8" id="KW-1185">Reference proteome</keyword>
<dbReference type="EnsemblPlants" id="Kaladp0048s0680.3.v1.1">
    <property type="protein sequence ID" value="Kaladp0048s0680.3.v1.1"/>
    <property type="gene ID" value="Kaladp0048s0680.v1.1"/>
</dbReference>
<evidence type="ECO:0000259" key="5">
    <source>
        <dbReference type="Pfam" id="PF03468"/>
    </source>
</evidence>
<dbReference type="PANTHER" id="PTHR46602:SF1">
    <property type="entry name" value="PROTEIN SUPPRESSOR OF GENE SILENCING 3"/>
    <property type="match status" value="1"/>
</dbReference>
<dbReference type="InterPro" id="IPR038588">
    <property type="entry name" value="XS_domain_sf"/>
</dbReference>
<evidence type="ECO:0000256" key="3">
    <source>
        <dbReference type="ARBA" id="ARBA00024022"/>
    </source>
</evidence>
<feature type="compositionally biased region" description="Polar residues" evidence="4">
    <location>
        <begin position="134"/>
        <end position="146"/>
    </location>
</feature>
<feature type="domain" description="XS" evidence="5">
    <location>
        <begin position="300"/>
        <end position="414"/>
    </location>
</feature>